<dbReference type="InterPro" id="IPR004175">
    <property type="entry name" value="RNA_CPDase"/>
</dbReference>
<evidence type="ECO:0000313" key="3">
    <source>
        <dbReference type="EMBL" id="SES14260.1"/>
    </source>
</evidence>
<evidence type="ECO:0000313" key="4">
    <source>
        <dbReference type="Proteomes" id="UP000198885"/>
    </source>
</evidence>
<reference evidence="3 4" key="1">
    <citation type="submission" date="2016-10" db="EMBL/GenBank/DDBJ databases">
        <authorList>
            <person name="de Groot N.N."/>
        </authorList>
    </citation>
    <scope>NUCLEOTIDE SEQUENCE [LARGE SCALE GENOMIC DNA]</scope>
    <source>
        <strain evidence="3 4">DSM 23042</strain>
    </source>
</reference>
<keyword evidence="1 2" id="KW-0378">Hydrolase</keyword>
<evidence type="ECO:0000256" key="1">
    <source>
        <dbReference type="ARBA" id="ARBA00022801"/>
    </source>
</evidence>
<dbReference type="EMBL" id="FOGU01000006">
    <property type="protein sequence ID" value="SES14260.1"/>
    <property type="molecule type" value="Genomic_DNA"/>
</dbReference>
<dbReference type="Pfam" id="PF13563">
    <property type="entry name" value="2_5_RNA_ligase2"/>
    <property type="match status" value="1"/>
</dbReference>
<dbReference type="Proteomes" id="UP000198885">
    <property type="component" value="Unassembled WGS sequence"/>
</dbReference>
<dbReference type="NCBIfam" id="TIGR02258">
    <property type="entry name" value="2_5_ligase"/>
    <property type="match status" value="1"/>
</dbReference>
<feature type="short sequence motif" description="HXTX 1" evidence="2">
    <location>
        <begin position="37"/>
        <end position="40"/>
    </location>
</feature>
<keyword evidence="4" id="KW-1185">Reference proteome</keyword>
<dbReference type="PANTHER" id="PTHR35561">
    <property type="entry name" value="RNA 2',3'-CYCLIC PHOSPHODIESTERASE"/>
    <property type="match status" value="1"/>
</dbReference>
<dbReference type="SUPFAM" id="SSF55144">
    <property type="entry name" value="LigT-like"/>
    <property type="match status" value="1"/>
</dbReference>
<dbReference type="GO" id="GO:0008664">
    <property type="term" value="F:RNA 2',3'-cyclic 3'-phosphodiesterase activity"/>
    <property type="evidence" value="ECO:0007669"/>
    <property type="project" value="UniProtKB-EC"/>
</dbReference>
<comment type="catalytic activity">
    <reaction evidence="2">
        <text>a 3'-end 2',3'-cyclophospho-ribonucleotide-RNA + H2O = a 3'-end 2'-phospho-ribonucleotide-RNA + H(+)</text>
        <dbReference type="Rhea" id="RHEA:11828"/>
        <dbReference type="Rhea" id="RHEA-COMP:10464"/>
        <dbReference type="Rhea" id="RHEA-COMP:17353"/>
        <dbReference type="ChEBI" id="CHEBI:15377"/>
        <dbReference type="ChEBI" id="CHEBI:15378"/>
        <dbReference type="ChEBI" id="CHEBI:83064"/>
        <dbReference type="ChEBI" id="CHEBI:173113"/>
        <dbReference type="EC" id="3.1.4.58"/>
    </reaction>
</comment>
<dbReference type="STRING" id="641238.SAMN04490244_10681"/>
<feature type="short sequence motif" description="HXTX 2" evidence="2">
    <location>
        <begin position="120"/>
        <end position="123"/>
    </location>
</feature>
<dbReference type="RefSeq" id="WP_177190452.1">
    <property type="nucleotide sequence ID" value="NZ_FOGU01000006.1"/>
</dbReference>
<sequence length="180" mass="19656">MTRAFVALPIPEPLIGRLVTLSQMLPLKRRVPPENYHVTLAFLGDVTDMQLDDLHDALLTIRSAPFGLTLTPPALFGGEKPRVIHAGVDPAPPLVDLHDKVQGAMRKAGLAPEGRRFVPHVTLSRESPRGPDLMRLETALADLSDFSAGPETVRDFRVMESHLGSAGPDYEPLELYPLNG</sequence>
<comment type="similarity">
    <text evidence="2">Belongs to the 2H phosphoesterase superfamily. ThpR family.</text>
</comment>
<feature type="active site" description="Proton acceptor" evidence="2">
    <location>
        <position position="120"/>
    </location>
</feature>
<keyword evidence="3" id="KW-0436">Ligase</keyword>
<dbReference type="EC" id="3.1.4.58" evidence="2"/>
<dbReference type="GO" id="GO:0004113">
    <property type="term" value="F:2',3'-cyclic-nucleotide 3'-phosphodiesterase activity"/>
    <property type="evidence" value="ECO:0007669"/>
    <property type="project" value="InterPro"/>
</dbReference>
<evidence type="ECO:0000256" key="2">
    <source>
        <dbReference type="HAMAP-Rule" id="MF_01940"/>
    </source>
</evidence>
<protein>
    <recommendedName>
        <fullName evidence="2">RNA 2',3'-cyclic phosphodiesterase</fullName>
        <shortName evidence="2">RNA 2',3'-CPDase</shortName>
        <ecNumber evidence="2">3.1.4.58</ecNumber>
    </recommendedName>
</protein>
<accession>A0A1H9UXI4</accession>
<comment type="function">
    <text evidence="2">Hydrolyzes RNA 2',3'-cyclic phosphodiester to an RNA 2'-phosphomonoester.</text>
</comment>
<dbReference type="AlphaFoldDB" id="A0A1H9UXI4"/>
<dbReference type="GO" id="GO:0016874">
    <property type="term" value="F:ligase activity"/>
    <property type="evidence" value="ECO:0007669"/>
    <property type="project" value="UniProtKB-KW"/>
</dbReference>
<dbReference type="HAMAP" id="MF_01940">
    <property type="entry name" value="RNA_CPDase"/>
    <property type="match status" value="1"/>
</dbReference>
<dbReference type="Gene3D" id="3.90.1140.10">
    <property type="entry name" value="Cyclic phosphodiesterase"/>
    <property type="match status" value="1"/>
</dbReference>
<dbReference type="PANTHER" id="PTHR35561:SF1">
    <property type="entry name" value="RNA 2',3'-CYCLIC PHOSPHODIESTERASE"/>
    <property type="match status" value="1"/>
</dbReference>
<name>A0A1H9UXI4_9RHOB</name>
<feature type="active site" description="Proton donor" evidence="2">
    <location>
        <position position="37"/>
    </location>
</feature>
<gene>
    <name evidence="3" type="ORF">SAMN04490244_10681</name>
</gene>
<proteinExistence type="inferred from homology"/>
<dbReference type="InterPro" id="IPR009097">
    <property type="entry name" value="Cyclic_Pdiesterase"/>
</dbReference>
<organism evidence="3 4">
    <name type="scientific">Tranquillimonas rosea</name>
    <dbReference type="NCBI Taxonomy" id="641238"/>
    <lineage>
        <taxon>Bacteria</taxon>
        <taxon>Pseudomonadati</taxon>
        <taxon>Pseudomonadota</taxon>
        <taxon>Alphaproteobacteria</taxon>
        <taxon>Rhodobacterales</taxon>
        <taxon>Roseobacteraceae</taxon>
        <taxon>Tranquillimonas</taxon>
    </lineage>
</organism>